<keyword evidence="1" id="KW-0812">Transmembrane</keyword>
<dbReference type="SUPFAM" id="SSF55073">
    <property type="entry name" value="Nucleotide cyclase"/>
    <property type="match status" value="1"/>
</dbReference>
<dbReference type="InterPro" id="IPR000160">
    <property type="entry name" value="GGDEF_dom"/>
</dbReference>
<dbReference type="eggNOG" id="COG2200">
    <property type="taxonomic scope" value="Bacteria"/>
</dbReference>
<dbReference type="eggNOG" id="COG2199">
    <property type="taxonomic scope" value="Bacteria"/>
</dbReference>
<dbReference type="InterPro" id="IPR029787">
    <property type="entry name" value="Nucleotide_cyclase"/>
</dbReference>
<dbReference type="Pfam" id="PF00990">
    <property type="entry name" value="GGDEF"/>
    <property type="match status" value="1"/>
</dbReference>
<dbReference type="CDD" id="cd01948">
    <property type="entry name" value="EAL"/>
    <property type="match status" value="1"/>
</dbReference>
<dbReference type="RefSeq" id="WP_011991474.1">
    <property type="nucleotide sequence ID" value="NC_009714.1"/>
</dbReference>
<dbReference type="Gene3D" id="3.20.20.450">
    <property type="entry name" value="EAL domain"/>
    <property type="match status" value="1"/>
</dbReference>
<dbReference type="InterPro" id="IPR035919">
    <property type="entry name" value="EAL_sf"/>
</dbReference>
<keyword evidence="1" id="KW-0472">Membrane</keyword>
<protein>
    <submittedName>
        <fullName evidence="3">Putative diguanylate cyclase/phosphodiesterase</fullName>
    </submittedName>
</protein>
<organism evidence="3 4">
    <name type="scientific">Campylobacter hominis (strain ATCC BAA-381 / DSM 21671 / CCUG 45161 / LMG 19568 / NCTC 13146 / CH001A)</name>
    <dbReference type="NCBI Taxonomy" id="360107"/>
    <lineage>
        <taxon>Bacteria</taxon>
        <taxon>Pseudomonadati</taxon>
        <taxon>Campylobacterota</taxon>
        <taxon>Epsilonproteobacteria</taxon>
        <taxon>Campylobacterales</taxon>
        <taxon>Campylobacteraceae</taxon>
        <taxon>Campylobacter</taxon>
    </lineage>
</organism>
<evidence type="ECO:0000313" key="3">
    <source>
        <dbReference type="EMBL" id="ABS51251.1"/>
    </source>
</evidence>
<dbReference type="EMBL" id="CP000776">
    <property type="protein sequence ID" value="ABS51251.1"/>
    <property type="molecule type" value="Genomic_DNA"/>
</dbReference>
<feature type="domain" description="EAL" evidence="2">
    <location>
        <begin position="222"/>
        <end position="463"/>
    </location>
</feature>
<accession>A7HZD6</accession>
<dbReference type="SMART" id="SM00052">
    <property type="entry name" value="EAL"/>
    <property type="match status" value="1"/>
</dbReference>
<dbReference type="PANTHER" id="PTHR33121">
    <property type="entry name" value="CYCLIC DI-GMP PHOSPHODIESTERASE PDEF"/>
    <property type="match status" value="1"/>
</dbReference>
<feature type="transmembrane region" description="Helical" evidence="1">
    <location>
        <begin position="45"/>
        <end position="67"/>
    </location>
</feature>
<gene>
    <name evidence="3" type="ordered locus">CHAB381_0005</name>
</gene>
<dbReference type="HOGENOM" id="CLU_579907_0_0_7"/>
<evidence type="ECO:0000313" key="4">
    <source>
        <dbReference type="Proteomes" id="UP000002407"/>
    </source>
</evidence>
<dbReference type="Proteomes" id="UP000002407">
    <property type="component" value="Chromosome"/>
</dbReference>
<dbReference type="InterPro" id="IPR001633">
    <property type="entry name" value="EAL_dom"/>
</dbReference>
<dbReference type="AlphaFoldDB" id="A7HZD6"/>
<dbReference type="InterPro" id="IPR043128">
    <property type="entry name" value="Rev_trsase/Diguanyl_cyclase"/>
</dbReference>
<dbReference type="OrthoDB" id="5360156at2"/>
<evidence type="ECO:0000256" key="1">
    <source>
        <dbReference type="SAM" id="Phobius"/>
    </source>
</evidence>
<name>A7HZD6_CAMHC</name>
<evidence type="ECO:0000259" key="2">
    <source>
        <dbReference type="PROSITE" id="PS50883"/>
    </source>
</evidence>
<keyword evidence="4" id="KW-1185">Reference proteome</keyword>
<dbReference type="InterPro" id="IPR050706">
    <property type="entry name" value="Cyclic-di-GMP_PDE-like"/>
</dbReference>
<reference evidence="4" key="1">
    <citation type="submission" date="2007-07" db="EMBL/GenBank/DDBJ databases">
        <title>Complete genome sequence of Campylobacter hominis ATCC BAA-381, a commensal isolated from the human gastrointestinal tract.</title>
        <authorList>
            <person name="Fouts D.E."/>
            <person name="Mongodin E.F."/>
            <person name="Puiu D."/>
            <person name="Sebastian Y."/>
            <person name="Miller W.G."/>
            <person name="Mandrell R.E."/>
            <person name="Nelson K.E."/>
        </authorList>
    </citation>
    <scope>NUCLEOTIDE SEQUENCE [LARGE SCALE GENOMIC DNA]</scope>
    <source>
        <strain evidence="4">ATCC BAA-381 / LMG 19568 / NCTC 13146 / CH001A</strain>
    </source>
</reference>
<proteinExistence type="predicted"/>
<dbReference type="SUPFAM" id="SSF141868">
    <property type="entry name" value="EAL domain-like"/>
    <property type="match status" value="1"/>
</dbReference>
<dbReference type="PANTHER" id="PTHR33121:SF71">
    <property type="entry name" value="OXYGEN SENSOR PROTEIN DOSP"/>
    <property type="match status" value="1"/>
</dbReference>
<dbReference type="Gene3D" id="3.30.70.270">
    <property type="match status" value="1"/>
</dbReference>
<dbReference type="STRING" id="360107.CHAB381_0005"/>
<dbReference type="GO" id="GO:0071111">
    <property type="term" value="F:cyclic-guanylate-specific phosphodiesterase activity"/>
    <property type="evidence" value="ECO:0007669"/>
    <property type="project" value="InterPro"/>
</dbReference>
<dbReference type="KEGG" id="cha:CHAB381_0005"/>
<sequence length="463" mass="54959">MLYSENLERENRFILSLKIAIPFILMFAFFFFFFNIKDKVAWEDIILFVILFLCNVYYTVYLIYLGFNKSLIDPVSKVFSRPEIIKILSKRLKNGNPVNFVLMKVENIVDINDRYGYKNGDEILRIFAEKLDDFMKKNKIYHLKIGMITSGNFIFYVDKKENTLRHLLNIFKYEILNQNIKNIEVKSNFAIVGSDFDNNISNIIDELFYEINQNDNEKINIVDELENSIFKMIDEENFHVRTQSIQSTSNDEKFLYLISKISTNINGIGEISKSRLLDVILKNKYELNYDVNFLKFICKNVYFKEIKNKVFIEIFASTLRNSIFRREILRLIDNNLIDPKKVVFEFYESKIYPEISRFAEIIEQFKSLGFSFALSQFGGENASFEYFKYLNIDYVIYDMEFNKFINDNKIRQIFENLNKTCKILGIKTIMRFVDKKPLFDDVTALGVDYAQGFYIDKPTDLRK</sequence>
<dbReference type="PROSITE" id="PS50883">
    <property type="entry name" value="EAL"/>
    <property type="match status" value="1"/>
</dbReference>
<feature type="transmembrane region" description="Helical" evidence="1">
    <location>
        <begin position="12"/>
        <end position="33"/>
    </location>
</feature>
<keyword evidence="1" id="KW-1133">Transmembrane helix</keyword>
<dbReference type="Pfam" id="PF00563">
    <property type="entry name" value="EAL"/>
    <property type="match status" value="1"/>
</dbReference>